<proteinExistence type="predicted"/>
<dbReference type="RefSeq" id="XP_003290272.1">
    <property type="nucleotide sequence ID" value="XM_003290224.1"/>
</dbReference>
<dbReference type="Proteomes" id="UP000001064">
    <property type="component" value="Unassembled WGS sequence"/>
</dbReference>
<dbReference type="KEGG" id="dpp:DICPUDRAFT_95100"/>
<protein>
    <recommendedName>
        <fullName evidence="2">SCP domain-containing protein</fullName>
    </recommendedName>
</protein>
<dbReference type="VEuPathDB" id="AmoebaDB:DICPUDRAFT_95100"/>
<evidence type="ECO:0000259" key="2">
    <source>
        <dbReference type="Pfam" id="PF00188"/>
    </source>
</evidence>
<evidence type="ECO:0000313" key="4">
    <source>
        <dbReference type="Proteomes" id="UP000001064"/>
    </source>
</evidence>
<feature type="domain" description="SCP" evidence="2">
    <location>
        <begin position="38"/>
        <end position="192"/>
    </location>
</feature>
<dbReference type="InterPro" id="IPR035940">
    <property type="entry name" value="CAP_sf"/>
</dbReference>
<evidence type="ECO:0000313" key="3">
    <source>
        <dbReference type="EMBL" id="EGC33190.1"/>
    </source>
</evidence>
<dbReference type="SUPFAM" id="SSF55797">
    <property type="entry name" value="PR-1-like"/>
    <property type="match status" value="1"/>
</dbReference>
<dbReference type="AlphaFoldDB" id="F0ZS85"/>
<dbReference type="InParanoid" id="F0ZS85"/>
<dbReference type="PANTHER" id="PTHR31157">
    <property type="entry name" value="SCP DOMAIN-CONTAINING PROTEIN"/>
    <property type="match status" value="1"/>
</dbReference>
<organism evidence="3 4">
    <name type="scientific">Dictyostelium purpureum</name>
    <name type="common">Slime mold</name>
    <dbReference type="NCBI Taxonomy" id="5786"/>
    <lineage>
        <taxon>Eukaryota</taxon>
        <taxon>Amoebozoa</taxon>
        <taxon>Evosea</taxon>
        <taxon>Eumycetozoa</taxon>
        <taxon>Dictyostelia</taxon>
        <taxon>Dictyosteliales</taxon>
        <taxon>Dictyosteliaceae</taxon>
        <taxon>Dictyostelium</taxon>
    </lineage>
</organism>
<accession>F0ZS85</accession>
<keyword evidence="1" id="KW-0732">Signal</keyword>
<dbReference type="OrthoDB" id="18777at2759"/>
<reference evidence="4" key="1">
    <citation type="journal article" date="2011" name="Genome Biol.">
        <title>Comparative genomics of the social amoebae Dictyostelium discoideum and Dictyostelium purpureum.</title>
        <authorList>
            <consortium name="US DOE Joint Genome Institute (JGI-PGF)"/>
            <person name="Sucgang R."/>
            <person name="Kuo A."/>
            <person name="Tian X."/>
            <person name="Salerno W."/>
            <person name="Parikh A."/>
            <person name="Feasley C.L."/>
            <person name="Dalin E."/>
            <person name="Tu H."/>
            <person name="Huang E."/>
            <person name="Barry K."/>
            <person name="Lindquist E."/>
            <person name="Shapiro H."/>
            <person name="Bruce D."/>
            <person name="Schmutz J."/>
            <person name="Salamov A."/>
            <person name="Fey P."/>
            <person name="Gaudet P."/>
            <person name="Anjard C."/>
            <person name="Babu M.M."/>
            <person name="Basu S."/>
            <person name="Bushmanova Y."/>
            <person name="van der Wel H."/>
            <person name="Katoh-Kurasawa M."/>
            <person name="Dinh C."/>
            <person name="Coutinho P.M."/>
            <person name="Saito T."/>
            <person name="Elias M."/>
            <person name="Schaap P."/>
            <person name="Kay R.R."/>
            <person name="Henrissat B."/>
            <person name="Eichinger L."/>
            <person name="Rivero F."/>
            <person name="Putnam N.H."/>
            <person name="West C.M."/>
            <person name="Loomis W.F."/>
            <person name="Chisholm R.L."/>
            <person name="Shaulsky G."/>
            <person name="Strassmann J.E."/>
            <person name="Queller D.C."/>
            <person name="Kuspa A."/>
            <person name="Grigoriev I.V."/>
        </authorList>
    </citation>
    <scope>NUCLEOTIDE SEQUENCE [LARGE SCALE GENOMIC DNA]</scope>
    <source>
        <strain evidence="4">QSDP1</strain>
    </source>
</reference>
<dbReference type="CDD" id="cd05379">
    <property type="entry name" value="CAP_bacterial"/>
    <property type="match status" value="1"/>
</dbReference>
<dbReference type="Gene3D" id="3.40.33.10">
    <property type="entry name" value="CAP"/>
    <property type="match status" value="1"/>
</dbReference>
<keyword evidence="4" id="KW-1185">Reference proteome</keyword>
<sequence length="355" mass="39308">MKLLHILITLSINYLLVFGYGESDSQNNPNHYERESFNLINLVRMFPTQYANTYMTGYTNLNLMFTTYKPTTPIYLNNTLNRMSKAHSYDMSTNNCFSHNDCVNGSSTSARFSRWTSCTGSGWGENIAAGSSTGIAANNLLICDATSGNACSADGSGYDGHRKNLMNANYKVAGVGYYYTSTSTYKHYWTQDLTGGTCNNPTGPIYSGYHTFFPSTNPQFIVNFYSKTLSTSTMSLVFVGGSTVSMTRAYGNDTFAVYTYTPTSFTVCAKYYFTTTTTSGATYRYPDTGSLQISKDTTCNSWTSSTTASSAINNLMAEENIVYNDIENQTNNSLSLIQQSTTLLFLLLSVFYLFL</sequence>
<dbReference type="PANTHER" id="PTHR31157:SF1">
    <property type="entry name" value="SCP DOMAIN-CONTAINING PROTEIN"/>
    <property type="match status" value="1"/>
</dbReference>
<dbReference type="EMBL" id="GL871153">
    <property type="protein sequence ID" value="EGC33190.1"/>
    <property type="molecule type" value="Genomic_DNA"/>
</dbReference>
<evidence type="ECO:0000256" key="1">
    <source>
        <dbReference type="SAM" id="SignalP"/>
    </source>
</evidence>
<dbReference type="Pfam" id="PF00188">
    <property type="entry name" value="CAP"/>
    <property type="match status" value="1"/>
</dbReference>
<dbReference type="InterPro" id="IPR014044">
    <property type="entry name" value="CAP_dom"/>
</dbReference>
<name>F0ZS85_DICPU</name>
<feature type="chain" id="PRO_5003263832" description="SCP domain-containing protein" evidence="1">
    <location>
        <begin position="20"/>
        <end position="355"/>
    </location>
</feature>
<dbReference type="OMA" id="LANNCHA"/>
<feature type="signal peptide" evidence="1">
    <location>
        <begin position="1"/>
        <end position="19"/>
    </location>
</feature>
<dbReference type="FunCoup" id="F0ZS85">
    <property type="interactions" value="1"/>
</dbReference>
<dbReference type="eggNOG" id="ENOG502RDUN">
    <property type="taxonomic scope" value="Eukaryota"/>
</dbReference>
<gene>
    <name evidence="3" type="ORF">DICPUDRAFT_95100</name>
</gene>
<dbReference type="GeneID" id="10504641"/>